<evidence type="ECO:0000256" key="1">
    <source>
        <dbReference type="ARBA" id="ARBA00022723"/>
    </source>
</evidence>
<evidence type="ECO:0000313" key="7">
    <source>
        <dbReference type="Proteomes" id="UP000605970"/>
    </source>
</evidence>
<feature type="domain" description="LIM zinc-binding" evidence="5">
    <location>
        <begin position="9"/>
        <end position="75"/>
    </location>
</feature>
<dbReference type="OrthoDB" id="20689at2759"/>
<evidence type="ECO:0000256" key="3">
    <source>
        <dbReference type="ARBA" id="ARBA00023038"/>
    </source>
</evidence>
<sequence>MDKGADSLSKCDECGAPLEGQCVFAESRRVHKSCFKCSGCGLGIPYDELNGLQFIRYYSLNGKVYDPSCYVKRIK</sequence>
<dbReference type="EMBL" id="JABEBT010000127">
    <property type="protein sequence ID" value="KAF7630850.1"/>
    <property type="molecule type" value="Genomic_DNA"/>
</dbReference>
<dbReference type="InterPro" id="IPR001781">
    <property type="entry name" value="Znf_LIM"/>
</dbReference>
<protein>
    <recommendedName>
        <fullName evidence="5">LIM zinc-binding domain-containing protein</fullName>
    </recommendedName>
</protein>
<evidence type="ECO:0000256" key="2">
    <source>
        <dbReference type="ARBA" id="ARBA00022833"/>
    </source>
</evidence>
<dbReference type="Proteomes" id="UP000605970">
    <property type="component" value="Unassembled WGS sequence"/>
</dbReference>
<dbReference type="PROSITE" id="PS50023">
    <property type="entry name" value="LIM_DOMAIN_2"/>
    <property type="match status" value="1"/>
</dbReference>
<evidence type="ECO:0000256" key="4">
    <source>
        <dbReference type="PROSITE-ProRule" id="PRU00125"/>
    </source>
</evidence>
<reference evidence="6" key="1">
    <citation type="journal article" date="2020" name="Ecol. Evol.">
        <title>Genome structure and content of the rice root-knot nematode (Meloidogyne graminicola).</title>
        <authorList>
            <person name="Phan N.T."/>
            <person name="Danchin E.G.J."/>
            <person name="Klopp C."/>
            <person name="Perfus-Barbeoch L."/>
            <person name="Kozlowski D.K."/>
            <person name="Koutsovoulos G.D."/>
            <person name="Lopez-Roques C."/>
            <person name="Bouchez O."/>
            <person name="Zahm M."/>
            <person name="Besnard G."/>
            <person name="Bellafiore S."/>
        </authorList>
    </citation>
    <scope>NUCLEOTIDE SEQUENCE</scope>
    <source>
        <strain evidence="6">VN-18</strain>
    </source>
</reference>
<dbReference type="AlphaFoldDB" id="A0A8S9ZEI0"/>
<proteinExistence type="predicted"/>
<comment type="caution">
    <text evidence="6">The sequence shown here is derived from an EMBL/GenBank/DDBJ whole genome shotgun (WGS) entry which is preliminary data.</text>
</comment>
<evidence type="ECO:0000313" key="6">
    <source>
        <dbReference type="EMBL" id="KAF7630850.1"/>
    </source>
</evidence>
<name>A0A8S9ZEI0_9BILA</name>
<dbReference type="Pfam" id="PF00412">
    <property type="entry name" value="LIM"/>
    <property type="match status" value="1"/>
</dbReference>
<keyword evidence="3 4" id="KW-0440">LIM domain</keyword>
<organism evidence="6 7">
    <name type="scientific">Meloidogyne graminicola</name>
    <dbReference type="NCBI Taxonomy" id="189291"/>
    <lineage>
        <taxon>Eukaryota</taxon>
        <taxon>Metazoa</taxon>
        <taxon>Ecdysozoa</taxon>
        <taxon>Nematoda</taxon>
        <taxon>Chromadorea</taxon>
        <taxon>Rhabditida</taxon>
        <taxon>Tylenchina</taxon>
        <taxon>Tylenchomorpha</taxon>
        <taxon>Tylenchoidea</taxon>
        <taxon>Meloidogynidae</taxon>
        <taxon>Meloidogyninae</taxon>
        <taxon>Meloidogyne</taxon>
    </lineage>
</organism>
<accession>A0A8S9ZEI0</accession>
<dbReference type="GO" id="GO:0046872">
    <property type="term" value="F:metal ion binding"/>
    <property type="evidence" value="ECO:0007669"/>
    <property type="project" value="UniProtKB-KW"/>
</dbReference>
<gene>
    <name evidence="6" type="ORF">Mgra_00008865</name>
</gene>
<dbReference type="Gene3D" id="2.10.110.10">
    <property type="entry name" value="Cysteine Rich Protein"/>
    <property type="match status" value="1"/>
</dbReference>
<dbReference type="SMART" id="SM00132">
    <property type="entry name" value="LIM"/>
    <property type="match status" value="1"/>
</dbReference>
<keyword evidence="2 4" id="KW-0862">Zinc</keyword>
<keyword evidence="1 4" id="KW-0479">Metal-binding</keyword>
<evidence type="ECO:0000259" key="5">
    <source>
        <dbReference type="PROSITE" id="PS50023"/>
    </source>
</evidence>
<keyword evidence="7" id="KW-1185">Reference proteome</keyword>